<reference evidence="2 3" key="1">
    <citation type="journal article" date="2012" name="Science">
        <title>Ecological populations of bacteria act as socially cohesive units of antibiotic production and resistance.</title>
        <authorList>
            <person name="Cordero O.X."/>
            <person name="Wildschutte H."/>
            <person name="Kirkup B."/>
            <person name="Proehl S."/>
            <person name="Ngo L."/>
            <person name="Hussain F."/>
            <person name="Le Roux F."/>
            <person name="Mincer T."/>
            <person name="Polz M.F."/>
        </authorList>
    </citation>
    <scope>NUCLEOTIDE SEQUENCE [LARGE SCALE GENOMIC DNA]</scope>
    <source>
        <strain evidence="2 3">FF-238</strain>
    </source>
</reference>
<protein>
    <submittedName>
        <fullName evidence="2">Ribosomal-protein-L7/L12-serine acetyltransferase</fullName>
    </submittedName>
</protein>
<dbReference type="RefSeq" id="WP_017054465.1">
    <property type="nucleotide sequence ID" value="NZ_AJYW02000041.1"/>
</dbReference>
<proteinExistence type="predicted"/>
<dbReference type="SUPFAM" id="SSF55729">
    <property type="entry name" value="Acyl-CoA N-acyltransferases (Nat)"/>
    <property type="match status" value="1"/>
</dbReference>
<dbReference type="InterPro" id="IPR000182">
    <property type="entry name" value="GNAT_dom"/>
</dbReference>
<dbReference type="PANTHER" id="PTHR43441:SF11">
    <property type="entry name" value="RIBOSOMAL-PROTEIN-SERINE ACETYLTRANSFERASE"/>
    <property type="match status" value="1"/>
</dbReference>
<dbReference type="GO" id="GO:0008999">
    <property type="term" value="F:protein-N-terminal-alanine acetyltransferase activity"/>
    <property type="evidence" value="ECO:0007669"/>
    <property type="project" value="TreeGrafter"/>
</dbReference>
<dbReference type="Pfam" id="PF13302">
    <property type="entry name" value="Acetyltransf_3"/>
    <property type="match status" value="1"/>
</dbReference>
<dbReference type="PROSITE" id="PS51186">
    <property type="entry name" value="GNAT"/>
    <property type="match status" value="1"/>
</dbReference>
<organism evidence="2 3">
    <name type="scientific">Vibrio genomosp. F6 str. FF-238</name>
    <dbReference type="NCBI Taxonomy" id="1191298"/>
    <lineage>
        <taxon>Bacteria</taxon>
        <taxon>Pseudomonadati</taxon>
        <taxon>Pseudomonadota</taxon>
        <taxon>Gammaproteobacteria</taxon>
        <taxon>Vibrionales</taxon>
        <taxon>Vibrionaceae</taxon>
        <taxon>Vibrio</taxon>
    </lineage>
</organism>
<comment type="caution">
    <text evidence="2">The sequence shown here is derived from an EMBL/GenBank/DDBJ whole genome shotgun (WGS) entry which is preliminary data.</text>
</comment>
<accession>A0A1E5D552</accession>
<keyword evidence="3" id="KW-1185">Reference proteome</keyword>
<dbReference type="Gene3D" id="3.40.630.30">
    <property type="match status" value="1"/>
</dbReference>
<dbReference type="EMBL" id="AJYW02000041">
    <property type="protein sequence ID" value="OEE78717.1"/>
    <property type="molecule type" value="Genomic_DNA"/>
</dbReference>
<dbReference type="AlphaFoldDB" id="A0A1E5D552"/>
<evidence type="ECO:0000313" key="3">
    <source>
        <dbReference type="Proteomes" id="UP000094165"/>
    </source>
</evidence>
<sequence length="183" mass="20986">MFSLKIDDELELALVQESFASHYSDIACSQKEYLSQWLAWPPHCQSEQDFRIFIQRSLHDYAEGKSMTCAVWYQDRLVGNTSFNSIDHDLQKVTIGYWLSQDEQGKGIMSRVVKKLISIAFDELDMQKIEISAAEGNKPSRALCERLGFKLEGIISRNENLNGRIVDHAIYGLCRDQQPSANY</sequence>
<keyword evidence="2" id="KW-0808">Transferase</keyword>
<dbReference type="GO" id="GO:1990189">
    <property type="term" value="F:protein N-terminal-serine acetyltransferase activity"/>
    <property type="evidence" value="ECO:0007669"/>
    <property type="project" value="TreeGrafter"/>
</dbReference>
<dbReference type="InterPro" id="IPR016181">
    <property type="entry name" value="Acyl_CoA_acyltransferase"/>
</dbReference>
<dbReference type="PANTHER" id="PTHR43441">
    <property type="entry name" value="RIBOSOMAL-PROTEIN-SERINE ACETYLTRANSFERASE"/>
    <property type="match status" value="1"/>
</dbReference>
<dbReference type="InterPro" id="IPR051908">
    <property type="entry name" value="Ribosomal_N-acetyltransferase"/>
</dbReference>
<dbReference type="Proteomes" id="UP000094165">
    <property type="component" value="Unassembled WGS sequence"/>
</dbReference>
<evidence type="ECO:0000259" key="1">
    <source>
        <dbReference type="PROSITE" id="PS51186"/>
    </source>
</evidence>
<evidence type="ECO:0000313" key="2">
    <source>
        <dbReference type="EMBL" id="OEE78717.1"/>
    </source>
</evidence>
<name>A0A1E5D552_9VIBR</name>
<feature type="domain" description="N-acetyltransferase" evidence="1">
    <location>
        <begin position="24"/>
        <end position="177"/>
    </location>
</feature>
<gene>
    <name evidence="2" type="ORF">A130_12975</name>
</gene>
<dbReference type="GO" id="GO:0005737">
    <property type="term" value="C:cytoplasm"/>
    <property type="evidence" value="ECO:0007669"/>
    <property type="project" value="TreeGrafter"/>
</dbReference>